<sequence>MKGGRRARKNWSGGGGEGGRESVEWLFQEVRQGRGRRGISAAAGLLAPFPPGSSLGGGPSPRPSALPMGSARLIVADGDADSRVVEEFAAELGLDPVL</sequence>
<name>A0A061R830_9CHLO</name>
<protein>
    <submittedName>
        <fullName evidence="2">Uncharacterized protein</fullName>
    </submittedName>
</protein>
<dbReference type="EMBL" id="GBEZ01019997">
    <property type="protein sequence ID" value="JAC66631.1"/>
    <property type="molecule type" value="Transcribed_RNA"/>
</dbReference>
<dbReference type="AlphaFoldDB" id="A0A061R830"/>
<evidence type="ECO:0000313" key="2">
    <source>
        <dbReference type="EMBL" id="JAC66631.1"/>
    </source>
</evidence>
<feature type="region of interest" description="Disordered" evidence="1">
    <location>
        <begin position="1"/>
        <end position="21"/>
    </location>
</feature>
<organism evidence="2">
    <name type="scientific">Tetraselmis sp. GSL018</name>
    <dbReference type="NCBI Taxonomy" id="582737"/>
    <lineage>
        <taxon>Eukaryota</taxon>
        <taxon>Viridiplantae</taxon>
        <taxon>Chlorophyta</taxon>
        <taxon>core chlorophytes</taxon>
        <taxon>Chlorodendrophyceae</taxon>
        <taxon>Chlorodendrales</taxon>
        <taxon>Chlorodendraceae</taxon>
        <taxon>Tetraselmis</taxon>
    </lineage>
</organism>
<gene>
    <name evidence="2" type="ORF">TSPGSL018_13184</name>
</gene>
<evidence type="ECO:0000256" key="1">
    <source>
        <dbReference type="SAM" id="MobiDB-lite"/>
    </source>
</evidence>
<accession>A0A061R830</accession>
<proteinExistence type="predicted"/>
<reference evidence="2" key="1">
    <citation type="submission" date="2014-05" db="EMBL/GenBank/DDBJ databases">
        <title>The transcriptome of the halophilic microalga Tetraselmis sp. GSL018 isolated from the Great Salt Lake, Utah.</title>
        <authorList>
            <person name="Jinkerson R.E."/>
            <person name="D'Adamo S."/>
            <person name="Posewitz M.C."/>
        </authorList>
    </citation>
    <scope>NUCLEOTIDE SEQUENCE</scope>
    <source>
        <strain evidence="2">GSL018</strain>
    </source>
</reference>
<feature type="non-terminal residue" evidence="2">
    <location>
        <position position="98"/>
    </location>
</feature>